<organism evidence="4 5">
    <name type="scientific">Musa acuminata subsp. malaccensis</name>
    <name type="common">Wild banana</name>
    <name type="synonym">Musa malaccensis</name>
    <dbReference type="NCBI Taxonomy" id="214687"/>
    <lineage>
        <taxon>Eukaryota</taxon>
        <taxon>Viridiplantae</taxon>
        <taxon>Streptophyta</taxon>
        <taxon>Embryophyta</taxon>
        <taxon>Tracheophyta</taxon>
        <taxon>Spermatophyta</taxon>
        <taxon>Magnoliopsida</taxon>
        <taxon>Liliopsida</taxon>
        <taxon>Zingiberales</taxon>
        <taxon>Musaceae</taxon>
        <taxon>Musa</taxon>
    </lineage>
</organism>
<keyword evidence="1" id="KW-0547">Nucleotide-binding</keyword>
<dbReference type="SUPFAM" id="SSF100920">
    <property type="entry name" value="Heat shock protein 70kD (HSP70), peptide-binding domain"/>
    <property type="match status" value="1"/>
</dbReference>
<dbReference type="PANTHER" id="PTHR45639">
    <property type="entry name" value="HSC70CB, ISOFORM G-RELATED"/>
    <property type="match status" value="1"/>
</dbReference>
<evidence type="ECO:0000256" key="2">
    <source>
        <dbReference type="ARBA" id="ARBA00022840"/>
    </source>
</evidence>
<dbReference type="Gramene" id="Ma07_t08620.1">
    <property type="protein sequence ID" value="Ma07_p08620.1"/>
    <property type="gene ID" value="Ma07_g08620"/>
</dbReference>
<dbReference type="Gene3D" id="2.60.34.10">
    <property type="entry name" value="Substrate Binding Domain Of DNAk, Chain A, domain 1"/>
    <property type="match status" value="1"/>
</dbReference>
<feature type="region of interest" description="Disordered" evidence="3">
    <location>
        <begin position="85"/>
        <end position="105"/>
    </location>
</feature>
<feature type="region of interest" description="Disordered" evidence="3">
    <location>
        <begin position="1"/>
        <end position="43"/>
    </location>
</feature>
<reference evidence="4" key="1">
    <citation type="submission" date="2021-05" db="UniProtKB">
        <authorList>
            <consortium name="EnsemblPlants"/>
        </authorList>
    </citation>
    <scope>IDENTIFICATION</scope>
    <source>
        <strain evidence="4">subsp. malaccensis</strain>
    </source>
</reference>
<evidence type="ECO:0000256" key="3">
    <source>
        <dbReference type="SAM" id="MobiDB-lite"/>
    </source>
</evidence>
<dbReference type="EnsemblPlants" id="Ma07_t08620.1">
    <property type="protein sequence ID" value="Ma07_p08620.1"/>
    <property type="gene ID" value="Ma07_g08620"/>
</dbReference>
<proteinExistence type="predicted"/>
<dbReference type="GO" id="GO:0005524">
    <property type="term" value="F:ATP binding"/>
    <property type="evidence" value="ECO:0007669"/>
    <property type="project" value="UniProtKB-KW"/>
</dbReference>
<sequence length="260" mass="28315">MILLQSPPGMPLDSDPTTLSPSILPPSSSPRRLDHPSSRSSAVTPIPQVTSAILAFVAWSDSRGAPTIGTPHDRLTAEWDSAFTREHHSTTRPCSPPPSSSTPASYLLSRRTTNRYGRLFCARPAESSTSSRFVHESFPFSIALSWKGSAPDSLTIGSENQQRSVVFPKGNPIPSVKALAFYRSTTFTVDVVYADVGDMQVPAKISTYTIGPFQTSKDERDKLKVKVWLNLHGIVSIEPATMLEEEEVEVATSDVAELTK</sequence>
<evidence type="ECO:0000256" key="1">
    <source>
        <dbReference type="ARBA" id="ARBA00022741"/>
    </source>
</evidence>
<dbReference type="InterPro" id="IPR013126">
    <property type="entry name" value="Hsp_70_fam"/>
</dbReference>
<protein>
    <submittedName>
        <fullName evidence="4">Uncharacterized protein</fullName>
    </submittedName>
</protein>
<keyword evidence="2" id="KW-0067">ATP-binding</keyword>
<dbReference type="InParanoid" id="A0A804JTN6"/>
<dbReference type="Pfam" id="PF00012">
    <property type="entry name" value="HSP70"/>
    <property type="match status" value="1"/>
</dbReference>
<dbReference type="AlphaFoldDB" id="A0A804JTN6"/>
<evidence type="ECO:0000313" key="5">
    <source>
        <dbReference type="Proteomes" id="UP000012960"/>
    </source>
</evidence>
<dbReference type="PANTHER" id="PTHR45639:SF4">
    <property type="entry name" value="HSC70CB, ISOFORM G"/>
    <property type="match status" value="1"/>
</dbReference>
<name>A0A804JTN6_MUSAM</name>
<keyword evidence="5" id="KW-1185">Reference proteome</keyword>
<dbReference type="GO" id="GO:0140662">
    <property type="term" value="F:ATP-dependent protein folding chaperone"/>
    <property type="evidence" value="ECO:0007669"/>
    <property type="project" value="InterPro"/>
</dbReference>
<dbReference type="Proteomes" id="UP000012960">
    <property type="component" value="Unplaced"/>
</dbReference>
<accession>A0A804JTN6</accession>
<evidence type="ECO:0000313" key="4">
    <source>
        <dbReference type="EnsemblPlants" id="Ma07_p08620.1"/>
    </source>
</evidence>
<dbReference type="InterPro" id="IPR029047">
    <property type="entry name" value="HSP70_peptide-bd_sf"/>
</dbReference>